<accession>A0A6N6VT14</accession>
<dbReference type="Proteomes" id="UP000437748">
    <property type="component" value="Unassembled WGS sequence"/>
</dbReference>
<evidence type="ECO:0008006" key="7">
    <source>
        <dbReference type="Google" id="ProtNLM"/>
    </source>
</evidence>
<organism evidence="5 6">
    <name type="scientific">Silvanigrella paludirubra</name>
    <dbReference type="NCBI Taxonomy" id="2499159"/>
    <lineage>
        <taxon>Bacteria</taxon>
        <taxon>Pseudomonadati</taxon>
        <taxon>Bdellovibrionota</taxon>
        <taxon>Oligoflexia</taxon>
        <taxon>Silvanigrellales</taxon>
        <taxon>Silvanigrellaceae</taxon>
        <taxon>Silvanigrella</taxon>
    </lineage>
</organism>
<reference evidence="5 6" key="1">
    <citation type="submission" date="2019-10" db="EMBL/GenBank/DDBJ databases">
        <title>New species of Slilvanegrellaceae.</title>
        <authorList>
            <person name="Pitt A."/>
            <person name="Hahn M.W."/>
        </authorList>
    </citation>
    <scope>NUCLEOTIDE SEQUENCE [LARGE SCALE GENOMIC DNA]</scope>
    <source>
        <strain evidence="5 6">SP-Ram-0.45-NSY-1</strain>
    </source>
</reference>
<keyword evidence="3 4" id="KW-0067">ATP-binding</keyword>
<dbReference type="AlphaFoldDB" id="A0A6N6VT14"/>
<name>A0A6N6VT14_9BACT</name>
<dbReference type="SUPFAM" id="SSF100950">
    <property type="entry name" value="NagB/RpiA/CoA transferase-like"/>
    <property type="match status" value="1"/>
</dbReference>
<dbReference type="PIRSF" id="PIRSF006806">
    <property type="entry name" value="FTHF_cligase"/>
    <property type="match status" value="1"/>
</dbReference>
<gene>
    <name evidence="5" type="ORF">GCL60_07480</name>
</gene>
<evidence type="ECO:0000313" key="5">
    <source>
        <dbReference type="EMBL" id="KAB8038696.1"/>
    </source>
</evidence>
<evidence type="ECO:0000313" key="6">
    <source>
        <dbReference type="Proteomes" id="UP000437748"/>
    </source>
</evidence>
<dbReference type="Pfam" id="PF01812">
    <property type="entry name" value="5-FTHF_cyc-lig"/>
    <property type="match status" value="1"/>
</dbReference>
<dbReference type="OrthoDB" id="5293664at2"/>
<dbReference type="PANTHER" id="PTHR23407">
    <property type="entry name" value="ATPASE INHIBITOR/5-FORMYLTETRAHYDROFOLATE CYCLO-LIGASE"/>
    <property type="match status" value="1"/>
</dbReference>
<feature type="binding site" evidence="4">
    <location>
        <begin position="157"/>
        <end position="165"/>
    </location>
    <ligand>
        <name>ATP</name>
        <dbReference type="ChEBI" id="CHEBI:30616"/>
    </ligand>
</feature>
<evidence type="ECO:0000256" key="3">
    <source>
        <dbReference type="ARBA" id="ARBA00022840"/>
    </source>
</evidence>
<dbReference type="GO" id="GO:0009396">
    <property type="term" value="P:folic acid-containing compound biosynthetic process"/>
    <property type="evidence" value="ECO:0007669"/>
    <property type="project" value="TreeGrafter"/>
</dbReference>
<dbReference type="GO" id="GO:0030272">
    <property type="term" value="F:5-formyltetrahydrofolate cyclo-ligase activity"/>
    <property type="evidence" value="ECO:0007669"/>
    <property type="project" value="TreeGrafter"/>
</dbReference>
<dbReference type="InterPro" id="IPR002698">
    <property type="entry name" value="FTHF_cligase"/>
</dbReference>
<comment type="caution">
    <text evidence="5">The sequence shown here is derived from an EMBL/GenBank/DDBJ whole genome shotgun (WGS) entry which is preliminary data.</text>
</comment>
<dbReference type="GO" id="GO:0005524">
    <property type="term" value="F:ATP binding"/>
    <property type="evidence" value="ECO:0007669"/>
    <property type="project" value="UniProtKB-KW"/>
</dbReference>
<protein>
    <recommendedName>
        <fullName evidence="7">5-formyltetrahydrofolate cyclo-ligase</fullName>
    </recommendedName>
</protein>
<dbReference type="InterPro" id="IPR037171">
    <property type="entry name" value="NagB/RpiA_transferase-like"/>
</dbReference>
<dbReference type="Gene3D" id="3.40.50.10420">
    <property type="entry name" value="NagB/RpiA/CoA transferase-like"/>
    <property type="match status" value="1"/>
</dbReference>
<proteinExistence type="inferred from homology"/>
<dbReference type="InterPro" id="IPR024185">
    <property type="entry name" value="FTHF_cligase-like_sf"/>
</dbReference>
<dbReference type="EMBL" id="WFLM01000003">
    <property type="protein sequence ID" value="KAB8038696.1"/>
    <property type="molecule type" value="Genomic_DNA"/>
</dbReference>
<dbReference type="GO" id="GO:0035999">
    <property type="term" value="P:tetrahydrofolate interconversion"/>
    <property type="evidence" value="ECO:0007669"/>
    <property type="project" value="TreeGrafter"/>
</dbReference>
<comment type="similarity">
    <text evidence="1">Belongs to the 5-formyltetrahydrofolate cyclo-ligase family.</text>
</comment>
<evidence type="ECO:0000256" key="2">
    <source>
        <dbReference type="ARBA" id="ARBA00022741"/>
    </source>
</evidence>
<keyword evidence="6" id="KW-1185">Reference proteome</keyword>
<dbReference type="PANTHER" id="PTHR23407:SF1">
    <property type="entry name" value="5-FORMYLTETRAHYDROFOLATE CYCLO-LIGASE"/>
    <property type="match status" value="1"/>
</dbReference>
<keyword evidence="2 4" id="KW-0547">Nucleotide-binding</keyword>
<sequence>MRKLNQVLSDYEMNLPVPEKKKILRKILIDERQKLSEITKSQDWGSRQFFRALELLKVTNEEINKKNINRKFVIACFFPIKNELDISYFADEDWLFPKISANGIIKWFEYGDGKKDLIRNNYGILEKPEELCFEYSSDMPPMLCFVPGLAASLDGYRLGYGGGFYDRFINKMNKRITTVFCLPSDKFVFDEIPFDENDQKIDLVVW</sequence>
<feature type="binding site" evidence="4">
    <location>
        <position position="83"/>
    </location>
    <ligand>
        <name>substrate</name>
    </ligand>
</feature>
<feature type="binding site" evidence="4">
    <location>
        <begin position="21"/>
        <end position="25"/>
    </location>
    <ligand>
        <name>ATP</name>
        <dbReference type="ChEBI" id="CHEBI:30616"/>
    </ligand>
</feature>
<dbReference type="RefSeq" id="WP_153419933.1">
    <property type="nucleotide sequence ID" value="NZ_WFLM01000003.1"/>
</dbReference>
<evidence type="ECO:0000256" key="4">
    <source>
        <dbReference type="PIRSR" id="PIRSR006806-1"/>
    </source>
</evidence>
<evidence type="ECO:0000256" key="1">
    <source>
        <dbReference type="ARBA" id="ARBA00010638"/>
    </source>
</evidence>